<gene>
    <name evidence="4" type="ORF">MARLIPOL_10111</name>
</gene>
<organism evidence="4 5">
    <name type="scientific">Marinobacter lipolyticus SM19</name>
    <dbReference type="NCBI Taxonomy" id="1318628"/>
    <lineage>
        <taxon>Bacteria</taxon>
        <taxon>Pseudomonadati</taxon>
        <taxon>Pseudomonadota</taxon>
        <taxon>Gammaproteobacteria</taxon>
        <taxon>Pseudomonadales</taxon>
        <taxon>Marinobacteraceae</taxon>
        <taxon>Marinobacter</taxon>
    </lineage>
</organism>
<dbReference type="PATRIC" id="fig|1318628.3.peg.2016"/>
<feature type="domain" description="Glucose/Sorbosone dehydrogenase" evidence="3">
    <location>
        <begin position="76"/>
        <end position="388"/>
    </location>
</feature>
<dbReference type="eggNOG" id="COG2133">
    <property type="taxonomic scope" value="Bacteria"/>
</dbReference>
<dbReference type="STRING" id="1318628.MARLIPOL_10111"/>
<accession>R8B042</accession>
<dbReference type="OrthoDB" id="338827at2"/>
<evidence type="ECO:0000313" key="5">
    <source>
        <dbReference type="Proteomes" id="UP000016540"/>
    </source>
</evidence>
<evidence type="ECO:0000256" key="2">
    <source>
        <dbReference type="SAM" id="SignalP"/>
    </source>
</evidence>
<dbReference type="EMBL" id="ASAD01000011">
    <property type="protein sequence ID" value="EON91970.1"/>
    <property type="molecule type" value="Genomic_DNA"/>
</dbReference>
<evidence type="ECO:0000313" key="4">
    <source>
        <dbReference type="EMBL" id="EON91970.1"/>
    </source>
</evidence>
<feature type="region of interest" description="Disordered" evidence="1">
    <location>
        <begin position="577"/>
        <end position="601"/>
    </location>
</feature>
<feature type="chain" id="PRO_5004451683" evidence="2">
    <location>
        <begin position="26"/>
        <end position="705"/>
    </location>
</feature>
<dbReference type="InterPro" id="IPR011041">
    <property type="entry name" value="Quinoprot_gluc/sorb_DH_b-prop"/>
</dbReference>
<dbReference type="InterPro" id="IPR012938">
    <property type="entry name" value="Glc/Sorbosone_DH"/>
</dbReference>
<dbReference type="SUPFAM" id="SSF50952">
    <property type="entry name" value="Soluble quinoprotein glucose dehydrogenase"/>
    <property type="match status" value="1"/>
</dbReference>
<comment type="caution">
    <text evidence="4">The sequence shown here is derived from an EMBL/GenBank/DDBJ whole genome shotgun (WGS) entry which is preliminary data.</text>
</comment>
<feature type="signal peptide" evidence="2">
    <location>
        <begin position="1"/>
        <end position="25"/>
    </location>
</feature>
<feature type="compositionally biased region" description="Basic and acidic residues" evidence="1">
    <location>
        <begin position="585"/>
        <end position="594"/>
    </location>
</feature>
<protein>
    <submittedName>
        <fullName evidence="4">Glucose/sorbosone dehydrogenase</fullName>
    </submittedName>
</protein>
<dbReference type="Pfam" id="PF07995">
    <property type="entry name" value="GSDH"/>
    <property type="match status" value="1"/>
</dbReference>
<dbReference type="RefSeq" id="WP_012138040.1">
    <property type="nucleotide sequence ID" value="NZ_KE007325.1"/>
</dbReference>
<dbReference type="HOGENOM" id="CLU_014751_0_0_6"/>
<evidence type="ECO:0000259" key="3">
    <source>
        <dbReference type="Pfam" id="PF07995"/>
    </source>
</evidence>
<dbReference type="PROSITE" id="PS51257">
    <property type="entry name" value="PROKAR_LIPOPROTEIN"/>
    <property type="match status" value="1"/>
</dbReference>
<proteinExistence type="predicted"/>
<reference evidence="4 5" key="1">
    <citation type="journal article" date="2013" name="Genome Announc.">
        <title>Draft Genome Sequence of the Moderately Halophilic Bacterium Marinobacter lipolyticus Strain SM19.</title>
        <authorList>
            <person name="Papke R.T."/>
            <person name="de la Haba R.R."/>
            <person name="Infante-Dominguez C."/>
            <person name="Perez D."/>
            <person name="Sanchez-Porro C."/>
            <person name="Lapierre P."/>
            <person name="Ventosa A."/>
        </authorList>
    </citation>
    <scope>NUCLEOTIDE SEQUENCE [LARGE SCALE GENOMIC DNA]</scope>
    <source>
        <strain evidence="4 5">SM19</strain>
    </source>
</reference>
<dbReference type="Proteomes" id="UP000016540">
    <property type="component" value="Unassembled WGS sequence"/>
</dbReference>
<dbReference type="Gene3D" id="2.120.10.30">
    <property type="entry name" value="TolB, C-terminal domain"/>
    <property type="match status" value="1"/>
</dbReference>
<keyword evidence="2" id="KW-0732">Signal</keyword>
<keyword evidence="5" id="KW-1185">Reference proteome</keyword>
<dbReference type="AlphaFoldDB" id="R8B042"/>
<dbReference type="PANTHER" id="PTHR19328">
    <property type="entry name" value="HEDGEHOG-INTERACTING PROTEIN"/>
    <property type="match status" value="1"/>
</dbReference>
<dbReference type="PANTHER" id="PTHR19328:SF75">
    <property type="entry name" value="ALDOSE SUGAR DEHYDROGENASE YLII"/>
    <property type="match status" value="1"/>
</dbReference>
<evidence type="ECO:0000256" key="1">
    <source>
        <dbReference type="SAM" id="MobiDB-lite"/>
    </source>
</evidence>
<dbReference type="InterPro" id="IPR011042">
    <property type="entry name" value="6-blade_b-propeller_TolB-like"/>
</dbReference>
<sequence>MQRCLLLLICLIVTACGGGSGNSSGGETLGLAERPSNTECLAFEGSGEVQLTPIATSFSFNSPLLMLPHPSQSGIFYVVEQGGVIYRLDLTTDNRTQLADLSETYSLSTCGECGLLGMAFDPAFSTNGFLYLSFTEDTNTGMTSFVARFESADNGQSLRQDTNGALLRNNLLEQPQPFSNHNGGHITFGPDGLLYVGLGDGGSANDPGNRAQNLSTRLGKILRLNPDGSPASNGISGALPEIYAYGLRNPWRYSFDRLTGDLWAGDVGQNRFEEISRITLGGNYGWRCYEGFERTSNSCGDSPSGPFIDPIAAYGHNEGVSVTGGYVYRGNNMPAMQGDYLFSDFGSGTLWALTEQPDGSFKRRTLLETGRNVASFAEDTAGELYLVTFSGLFRIDPVAVETELPQQLSDTGCVQANAPWQPADGLIPYTVIEPFWSDGADKTRYLALPNGTNITVDDSGDLNLPRGSVLVKNFLLGQNLIETRLFLHNADGSWSGYSYQWDDAGSDAELVDGSQEVDVGGQTWHYPSAGECSLCHTAAAGFSLGLETSQLNRDFTYPQTGITANQLATLAGIGVLSEPPTPAQRDQRLSRSTDDSESITSRARSYLHSNCSHCHRPGGTTQSSMDLRFTTALADTGTCGTPPANTDLGRPGAQLLTPGDADNSLLYLRMTAEQEFRMPPISILQPDTEGAQLIADWINELASCN</sequence>
<name>R8B042_9GAMM</name>